<accession>A0A0G0UI16</accession>
<evidence type="ECO:0000313" key="2">
    <source>
        <dbReference type="Proteomes" id="UP000034616"/>
    </source>
</evidence>
<comment type="caution">
    <text evidence="1">The sequence shown here is derived from an EMBL/GenBank/DDBJ whole genome shotgun (WGS) entry which is preliminary data.</text>
</comment>
<reference evidence="1 2" key="1">
    <citation type="journal article" date="2015" name="Nature">
        <title>rRNA introns, odd ribosomes, and small enigmatic genomes across a large radiation of phyla.</title>
        <authorList>
            <person name="Brown C.T."/>
            <person name="Hug L.A."/>
            <person name="Thomas B.C."/>
            <person name="Sharon I."/>
            <person name="Castelle C.J."/>
            <person name="Singh A."/>
            <person name="Wilkins M.J."/>
            <person name="Williams K.H."/>
            <person name="Banfield J.F."/>
        </authorList>
    </citation>
    <scope>NUCLEOTIDE SEQUENCE [LARGE SCALE GENOMIC DNA]</scope>
</reference>
<proteinExistence type="predicted"/>
<evidence type="ECO:0000313" key="1">
    <source>
        <dbReference type="EMBL" id="KKR87131.1"/>
    </source>
</evidence>
<sequence length="259" mass="29033">MKKTGNGPNIGFIFRDTPESRSEAFFAAELVRHFGQSVLYVFIDVGSDPMEDQDLLVEEEQGIIRTIQQWIGTKSYGLMRFTILRIDLKTYAIPKNMLVISNEFGNMRKEANVLSPAYEGTLCARGEGEVLIPLGTRDSALRTVEIGLPLIAAMGFEKVVFYHTTFRDKSVMSDDPSDHMNESAREILESAEEAADQLGLFHRSIPAMDTDVARGINLAAQRISSPLILMGYGDKIWFGWYPDALRKITLVPVMTIGRY</sequence>
<gene>
    <name evidence="1" type="ORF">UU35_C0005G0005</name>
</gene>
<dbReference type="Proteomes" id="UP000034616">
    <property type="component" value="Unassembled WGS sequence"/>
</dbReference>
<protein>
    <recommendedName>
        <fullName evidence="3">UspA domain-containing protein</fullName>
    </recommendedName>
</protein>
<organism evidence="1 2">
    <name type="scientific">Candidatus Uhrbacteria bacterium GW2011_GWC2_41_11</name>
    <dbReference type="NCBI Taxonomy" id="1618985"/>
    <lineage>
        <taxon>Bacteria</taxon>
        <taxon>Candidatus Uhriibacteriota</taxon>
    </lineage>
</organism>
<dbReference type="EMBL" id="LCAH01000005">
    <property type="protein sequence ID" value="KKR87131.1"/>
    <property type="molecule type" value="Genomic_DNA"/>
</dbReference>
<dbReference type="AlphaFoldDB" id="A0A0G0UI16"/>
<evidence type="ECO:0008006" key="3">
    <source>
        <dbReference type="Google" id="ProtNLM"/>
    </source>
</evidence>
<name>A0A0G0UI16_9BACT</name>